<dbReference type="InterPro" id="IPR058407">
    <property type="entry name" value="DUF8094"/>
</dbReference>
<proteinExistence type="predicted"/>
<dbReference type="Pfam" id="PF26366">
    <property type="entry name" value="DUF8094"/>
    <property type="match status" value="1"/>
</dbReference>
<gene>
    <name evidence="2" type="ORF">OG549_28965</name>
</gene>
<protein>
    <recommendedName>
        <fullName evidence="1">DUF8094 domain-containing protein</fullName>
    </recommendedName>
</protein>
<organism evidence="2">
    <name type="scientific">Streptomyces sp. NBC_00003</name>
    <dbReference type="NCBI Taxonomy" id="2903608"/>
    <lineage>
        <taxon>Bacteria</taxon>
        <taxon>Bacillati</taxon>
        <taxon>Actinomycetota</taxon>
        <taxon>Actinomycetes</taxon>
        <taxon>Kitasatosporales</taxon>
        <taxon>Streptomycetaceae</taxon>
        <taxon>Streptomyces</taxon>
    </lineage>
</organism>
<evidence type="ECO:0000259" key="1">
    <source>
        <dbReference type="Pfam" id="PF26366"/>
    </source>
</evidence>
<reference evidence="2" key="1">
    <citation type="submission" date="2022-10" db="EMBL/GenBank/DDBJ databases">
        <title>The complete genomes of actinobacterial strains from the NBC collection.</title>
        <authorList>
            <person name="Joergensen T.S."/>
            <person name="Alvarez Arevalo M."/>
            <person name="Sterndorff E.B."/>
            <person name="Faurdal D."/>
            <person name="Vuksanovic O."/>
            <person name="Mourched A.-S."/>
            <person name="Charusanti P."/>
            <person name="Shaw S."/>
            <person name="Blin K."/>
            <person name="Weber T."/>
        </authorList>
    </citation>
    <scope>NUCLEOTIDE SEQUENCE</scope>
    <source>
        <strain evidence="2">NBC_00003</strain>
    </source>
</reference>
<dbReference type="AlphaFoldDB" id="A0AAU2VH38"/>
<name>A0AAU2VH38_9ACTN</name>
<accession>A0AAU2VH38</accession>
<feature type="domain" description="DUF8094" evidence="1">
    <location>
        <begin position="31"/>
        <end position="321"/>
    </location>
</feature>
<dbReference type="EMBL" id="CP108318">
    <property type="protein sequence ID" value="WTW66616.1"/>
    <property type="molecule type" value="Genomic_DNA"/>
</dbReference>
<dbReference type="PROSITE" id="PS51257">
    <property type="entry name" value="PROKAR_LIPOPROTEIN"/>
    <property type="match status" value="1"/>
</dbReference>
<sequence>MSRLVAGLATATVLTVTASGCVTVHGEREVVPSATKAEAAEALTAFTDAYNKADKAYDPALDAGRVTGAFGATTQAGFTARHVTSPGGNAQHSALVLTDARYTIPKQAGWPRWFVADTDSNRDQDDKGPNDTRWLLLFIRSGPEQVWKLAYLSILGVKDVPTFKTDKDGWAEPVRPDDPSLAAAPKDLSAGYASYLQDGKPPVFADGEHTSGWRDARQKNAVRSGRISQFLDQPLNEGDFAPLGLRTTDDRALVFFAARHFERQTAAKGVRLDISPDEKALLTGEVKSSLTREWISNELALVPTQGRVVVANRVQGVVAVKGE</sequence>
<evidence type="ECO:0000313" key="2">
    <source>
        <dbReference type="EMBL" id="WTW66616.1"/>
    </source>
</evidence>